<accession>A0A5Q5CC28</accession>
<sequence>MNVGANDLISPLPLVETMPGVYRSDPMTQALCAVFDDLLAPVFAVLDGFPAYLDPATTPEDMLDWLAAWIGLSFDGHVDAQRKRELVMSGVALTPWRGTTRSLRAEINSVFDEEVEITEHGAGDAPILLVRLITDTPDRVDLSRLDAIVAAAKPAHLPHRVDVVARADHHPTANSA</sequence>
<dbReference type="AlphaFoldDB" id="A0A5Q5CC28"/>
<evidence type="ECO:0000313" key="1">
    <source>
        <dbReference type="EMBL" id="ABN96731.1"/>
    </source>
</evidence>
<dbReference type="NCBIfam" id="TIGR02242">
    <property type="entry name" value="tail_TIGR02242"/>
    <property type="match status" value="1"/>
</dbReference>
<dbReference type="EMBL" id="CP000580">
    <property type="protein sequence ID" value="ABN96731.1"/>
    <property type="molecule type" value="Genomic_DNA"/>
</dbReference>
<dbReference type="Pfam" id="PF09684">
    <property type="entry name" value="Tail_P2_I"/>
    <property type="match status" value="1"/>
</dbReference>
<gene>
    <name evidence="1" type="ordered locus">Mjls_0922</name>
</gene>
<name>A0A5Q5CC28_MYCSJ</name>
<dbReference type="KEGG" id="mjl:Mjls_0922"/>
<dbReference type="InterPro" id="IPR006521">
    <property type="entry name" value="Tail_protein_I"/>
</dbReference>
<organism evidence="1">
    <name type="scientific">Mycobacterium sp. (strain JLS)</name>
    <dbReference type="NCBI Taxonomy" id="164757"/>
    <lineage>
        <taxon>Bacteria</taxon>
        <taxon>Bacillati</taxon>
        <taxon>Actinomycetota</taxon>
        <taxon>Actinomycetes</taxon>
        <taxon>Mycobacteriales</taxon>
        <taxon>Mycobacteriaceae</taxon>
        <taxon>Mycobacterium</taxon>
    </lineage>
</organism>
<protein>
    <submittedName>
        <fullName evidence="1">Phage tail protein</fullName>
    </submittedName>
</protein>
<dbReference type="InterPro" id="IPR011748">
    <property type="entry name" value="Unchr_phage_tail-like"/>
</dbReference>
<reference evidence="1" key="1">
    <citation type="submission" date="2007-02" db="EMBL/GenBank/DDBJ databases">
        <title>Complete sequence of Mycobacterium sp. JLS.</title>
        <authorList>
            <consortium name="US DOE Joint Genome Institute"/>
            <person name="Copeland A."/>
            <person name="Lucas S."/>
            <person name="Lapidus A."/>
            <person name="Barry K."/>
            <person name="Detter J.C."/>
            <person name="Glavina del Rio T."/>
            <person name="Hammon N."/>
            <person name="Israni S."/>
            <person name="Dalin E."/>
            <person name="Tice H."/>
            <person name="Pitluck S."/>
            <person name="Chain P."/>
            <person name="Malfatti S."/>
            <person name="Shin M."/>
            <person name="Vergez L."/>
            <person name="Schmutz J."/>
            <person name="Larimer F."/>
            <person name="Land M."/>
            <person name="Hauser L."/>
            <person name="Kyrpides N."/>
            <person name="Mikhailova N."/>
            <person name="Miller C.D."/>
            <person name="Anderson A.J."/>
            <person name="Sims R.C."/>
            <person name="Richardson P."/>
        </authorList>
    </citation>
    <scope>NUCLEOTIDE SEQUENCE [LARGE SCALE GENOMIC DNA]</scope>
    <source>
        <strain evidence="1">JLS</strain>
    </source>
</reference>
<proteinExistence type="predicted"/>